<proteinExistence type="predicted"/>
<name>A0AAV7JUH7_9METZ</name>
<reference evidence="1 2" key="1">
    <citation type="journal article" date="2023" name="BMC Biol.">
        <title>The compact genome of the sponge Oopsacas minuta (Hexactinellida) is lacking key metazoan core genes.</title>
        <authorList>
            <person name="Santini S."/>
            <person name="Schenkelaars Q."/>
            <person name="Jourda C."/>
            <person name="Duchesne M."/>
            <person name="Belahbib H."/>
            <person name="Rocher C."/>
            <person name="Selva M."/>
            <person name="Riesgo A."/>
            <person name="Vervoort M."/>
            <person name="Leys S.P."/>
            <person name="Kodjabachian L."/>
            <person name="Le Bivic A."/>
            <person name="Borchiellini C."/>
            <person name="Claverie J.M."/>
            <person name="Renard E."/>
        </authorList>
    </citation>
    <scope>NUCLEOTIDE SEQUENCE [LARGE SCALE GENOMIC DNA]</scope>
    <source>
        <strain evidence="1">SPO-2</strain>
    </source>
</reference>
<comment type="caution">
    <text evidence="1">The sequence shown here is derived from an EMBL/GenBank/DDBJ whole genome shotgun (WGS) entry which is preliminary data.</text>
</comment>
<evidence type="ECO:0000313" key="2">
    <source>
        <dbReference type="Proteomes" id="UP001165289"/>
    </source>
</evidence>
<protein>
    <submittedName>
        <fullName evidence="1">Uncharacterized protein</fullName>
    </submittedName>
</protein>
<accession>A0AAV7JUH7</accession>
<evidence type="ECO:0000313" key="1">
    <source>
        <dbReference type="EMBL" id="KAI6652373.1"/>
    </source>
</evidence>
<dbReference type="Proteomes" id="UP001165289">
    <property type="component" value="Unassembled WGS sequence"/>
</dbReference>
<dbReference type="EMBL" id="JAKMXF010000299">
    <property type="protein sequence ID" value="KAI6652373.1"/>
    <property type="molecule type" value="Genomic_DNA"/>
</dbReference>
<gene>
    <name evidence="1" type="ORF">LOD99_7387</name>
</gene>
<dbReference type="AlphaFoldDB" id="A0AAV7JUH7"/>
<organism evidence="1 2">
    <name type="scientific">Oopsacas minuta</name>
    <dbReference type="NCBI Taxonomy" id="111878"/>
    <lineage>
        <taxon>Eukaryota</taxon>
        <taxon>Metazoa</taxon>
        <taxon>Porifera</taxon>
        <taxon>Hexactinellida</taxon>
        <taxon>Hexasterophora</taxon>
        <taxon>Lyssacinosida</taxon>
        <taxon>Leucopsacidae</taxon>
        <taxon>Oopsacas</taxon>
    </lineage>
</organism>
<keyword evidence="2" id="KW-1185">Reference proteome</keyword>
<sequence length="123" mass="13984">MTVAVFFTIDKKGNFLITDHTANEIRIFSPQGVMNHILGRGHLYLLYALTVMAQKTVRRSIGGKFCSTPVDSYNVWKLFNILIPAGIPKLQHIETVCRKGKLPNGFEIDPEPFLDRKIMIRPL</sequence>